<gene>
    <name evidence="2" type="ORF">EUGRSUZ_A02251</name>
</gene>
<dbReference type="InParanoid" id="A0A059DHW9"/>
<evidence type="ECO:0000256" key="1">
    <source>
        <dbReference type="SAM" id="Coils"/>
    </source>
</evidence>
<dbReference type="EMBL" id="KK198753">
    <property type="protein sequence ID" value="KCW90049.1"/>
    <property type="molecule type" value="Genomic_DNA"/>
</dbReference>
<feature type="coiled-coil region" evidence="1">
    <location>
        <begin position="5"/>
        <end position="39"/>
    </location>
</feature>
<accession>A0A059DHW9</accession>
<name>A0A059DHW9_EUCGR</name>
<proteinExistence type="predicted"/>
<evidence type="ECO:0000313" key="2">
    <source>
        <dbReference type="EMBL" id="KCW90049.1"/>
    </source>
</evidence>
<dbReference type="AlphaFoldDB" id="A0A059DHW9"/>
<dbReference type="Gramene" id="KCW90049">
    <property type="protein sequence ID" value="KCW90049"/>
    <property type="gene ID" value="EUGRSUZ_A02251"/>
</dbReference>
<sequence length="100" mass="11961">MKSELETIYLECNDAYQRANKLQKELDILKKEKEDLIKHRELETGTDLASNLQVRLFRKNILLRFPCSVRPNYAVSFQCWWHSLYCNCFSVRISRAKFIT</sequence>
<reference evidence="2" key="1">
    <citation type="submission" date="2013-07" db="EMBL/GenBank/DDBJ databases">
        <title>The genome of Eucalyptus grandis.</title>
        <authorList>
            <person name="Schmutz J."/>
            <person name="Hayes R."/>
            <person name="Myburg A."/>
            <person name="Tuskan G."/>
            <person name="Grattapaglia D."/>
            <person name="Rokhsar D.S."/>
        </authorList>
    </citation>
    <scope>NUCLEOTIDE SEQUENCE</scope>
    <source>
        <tissue evidence="2">Leaf extractions</tissue>
    </source>
</reference>
<organism evidence="2">
    <name type="scientific">Eucalyptus grandis</name>
    <name type="common">Flooded gum</name>
    <dbReference type="NCBI Taxonomy" id="71139"/>
    <lineage>
        <taxon>Eukaryota</taxon>
        <taxon>Viridiplantae</taxon>
        <taxon>Streptophyta</taxon>
        <taxon>Embryophyta</taxon>
        <taxon>Tracheophyta</taxon>
        <taxon>Spermatophyta</taxon>
        <taxon>Magnoliopsida</taxon>
        <taxon>eudicotyledons</taxon>
        <taxon>Gunneridae</taxon>
        <taxon>Pentapetalae</taxon>
        <taxon>rosids</taxon>
        <taxon>malvids</taxon>
        <taxon>Myrtales</taxon>
        <taxon>Myrtaceae</taxon>
        <taxon>Myrtoideae</taxon>
        <taxon>Eucalypteae</taxon>
        <taxon>Eucalyptus</taxon>
    </lineage>
</organism>
<protein>
    <submittedName>
        <fullName evidence="2">Uncharacterized protein</fullName>
    </submittedName>
</protein>
<keyword evidence="1" id="KW-0175">Coiled coil</keyword>